<comment type="caution">
    <text evidence="1">The sequence shown here is derived from an EMBL/GenBank/DDBJ whole genome shotgun (WGS) entry which is preliminary data.</text>
</comment>
<dbReference type="Gene3D" id="1.10.472.10">
    <property type="entry name" value="Cyclin-like"/>
    <property type="match status" value="1"/>
</dbReference>
<gene>
    <name evidence="1" type="ORF">EZS28_056067</name>
</gene>
<evidence type="ECO:0008006" key="3">
    <source>
        <dbReference type="Google" id="ProtNLM"/>
    </source>
</evidence>
<dbReference type="Pfam" id="PF08613">
    <property type="entry name" value="Cyclin"/>
    <property type="match status" value="1"/>
</dbReference>
<protein>
    <recommendedName>
        <fullName evidence="3">Cyclin N-terminal domain-containing protein</fullName>
    </recommendedName>
</protein>
<evidence type="ECO:0000313" key="1">
    <source>
        <dbReference type="EMBL" id="KAA6311713.1"/>
    </source>
</evidence>
<dbReference type="GO" id="GO:0019901">
    <property type="term" value="F:protein kinase binding"/>
    <property type="evidence" value="ECO:0007669"/>
    <property type="project" value="InterPro"/>
</dbReference>
<name>A0A5J4PTU4_9EUKA</name>
<proteinExistence type="predicted"/>
<dbReference type="InterPro" id="IPR013922">
    <property type="entry name" value="Cyclin_PHO80-like"/>
</dbReference>
<dbReference type="EMBL" id="SNRW01049117">
    <property type="protein sequence ID" value="KAA6311713.1"/>
    <property type="molecule type" value="Genomic_DNA"/>
</dbReference>
<accession>A0A5J4PTU4</accession>
<sequence length="137" mass="16198">MEETLPVQSIETFLDFLKQYIELQIDEVVTAAAVLKRFISKQTDKNIRILNKSTVGTVLVCLVMITLKGFRENIHKNFLWANWFGMDLKALNESEISFLRLLDYQLWVQEEEYNNIYNDILKDEEIKSEELKIYISN</sequence>
<dbReference type="Proteomes" id="UP000324800">
    <property type="component" value="Unassembled WGS sequence"/>
</dbReference>
<dbReference type="AlphaFoldDB" id="A0A5J4PTU4"/>
<organism evidence="1 2">
    <name type="scientific">Streblomastix strix</name>
    <dbReference type="NCBI Taxonomy" id="222440"/>
    <lineage>
        <taxon>Eukaryota</taxon>
        <taxon>Metamonada</taxon>
        <taxon>Preaxostyla</taxon>
        <taxon>Oxymonadida</taxon>
        <taxon>Streblomastigidae</taxon>
        <taxon>Streblomastix</taxon>
    </lineage>
</organism>
<dbReference type="OrthoDB" id="337735at2759"/>
<evidence type="ECO:0000313" key="2">
    <source>
        <dbReference type="Proteomes" id="UP000324800"/>
    </source>
</evidence>
<reference evidence="1 2" key="1">
    <citation type="submission" date="2019-03" db="EMBL/GenBank/DDBJ databases">
        <title>Single cell metagenomics reveals metabolic interactions within the superorganism composed of flagellate Streblomastix strix and complex community of Bacteroidetes bacteria on its surface.</title>
        <authorList>
            <person name="Treitli S.C."/>
            <person name="Kolisko M."/>
            <person name="Husnik F."/>
            <person name="Keeling P."/>
            <person name="Hampl V."/>
        </authorList>
    </citation>
    <scope>NUCLEOTIDE SEQUENCE [LARGE SCALE GENOMIC DNA]</scope>
    <source>
        <strain evidence="1">ST1C</strain>
    </source>
</reference>
<dbReference type="PANTHER" id="PTHR15615:SF108">
    <property type="entry name" value="PROTEIN CNPPD1"/>
    <property type="match status" value="1"/>
</dbReference>
<dbReference type="PANTHER" id="PTHR15615">
    <property type="match status" value="1"/>
</dbReference>